<comment type="caution">
    <text evidence="2">The sequence shown here is derived from an EMBL/GenBank/DDBJ whole genome shotgun (WGS) entry which is preliminary data.</text>
</comment>
<organism evidence="2 3">
    <name type="scientific">Vanilla planifolia</name>
    <name type="common">Vanilla</name>
    <dbReference type="NCBI Taxonomy" id="51239"/>
    <lineage>
        <taxon>Eukaryota</taxon>
        <taxon>Viridiplantae</taxon>
        <taxon>Streptophyta</taxon>
        <taxon>Embryophyta</taxon>
        <taxon>Tracheophyta</taxon>
        <taxon>Spermatophyta</taxon>
        <taxon>Magnoliopsida</taxon>
        <taxon>Liliopsida</taxon>
        <taxon>Asparagales</taxon>
        <taxon>Orchidaceae</taxon>
        <taxon>Vanilloideae</taxon>
        <taxon>Vanilleae</taxon>
        <taxon>Vanilla</taxon>
    </lineage>
</organism>
<evidence type="ECO:0000313" key="3">
    <source>
        <dbReference type="Proteomes" id="UP000636800"/>
    </source>
</evidence>
<dbReference type="Proteomes" id="UP000636800">
    <property type="component" value="Unassembled WGS sequence"/>
</dbReference>
<proteinExistence type="predicted"/>
<protein>
    <submittedName>
        <fullName evidence="2">Uncharacterized protein</fullName>
    </submittedName>
</protein>
<dbReference type="AlphaFoldDB" id="A0A835P5L0"/>
<accession>A0A835P5L0</accession>
<dbReference type="EMBL" id="JADCNL010000529">
    <property type="protein sequence ID" value="KAG0446959.1"/>
    <property type="molecule type" value="Genomic_DNA"/>
</dbReference>
<evidence type="ECO:0000256" key="1">
    <source>
        <dbReference type="SAM" id="MobiDB-lite"/>
    </source>
</evidence>
<keyword evidence="3" id="KW-1185">Reference proteome</keyword>
<name>A0A835P5L0_VANPL</name>
<gene>
    <name evidence="2" type="ORF">HPP92_028599</name>
</gene>
<sequence length="203" mass="23276">MPWRPLPSLALPLFLFGRSKFDSRLRLPFAPFRLRRQKRGRFQWRKVTMRVRSFSISNTSSSFFLSRQREMQHHQRHHSLNPIRCQQHPPPSEVGPPEKAPVMLLSSSSSNEGAHLHFPMGLRALYLNNLVTQPQPQPKSAVSRPSLSTSVTVGSFTESEMARMDAASICNPDFRRPFSSIEDAVNRQDPFCNKAMDEGYVRI</sequence>
<dbReference type="OrthoDB" id="2556847at2759"/>
<evidence type="ECO:0000313" key="2">
    <source>
        <dbReference type="EMBL" id="KAG0446959.1"/>
    </source>
</evidence>
<feature type="region of interest" description="Disordered" evidence="1">
    <location>
        <begin position="74"/>
        <end position="97"/>
    </location>
</feature>
<reference evidence="2 3" key="1">
    <citation type="journal article" date="2020" name="Nat. Food">
        <title>A phased Vanilla planifolia genome enables genetic improvement of flavour and production.</title>
        <authorList>
            <person name="Hasing T."/>
            <person name="Tang H."/>
            <person name="Brym M."/>
            <person name="Khazi F."/>
            <person name="Huang T."/>
            <person name="Chambers A.H."/>
        </authorList>
    </citation>
    <scope>NUCLEOTIDE SEQUENCE [LARGE SCALE GENOMIC DNA]</scope>
    <source>
        <tissue evidence="2">Leaf</tissue>
    </source>
</reference>